<accession>A0A4R7VSS6</accession>
<dbReference type="InterPro" id="IPR019587">
    <property type="entry name" value="Polyketide_cyclase/dehydratase"/>
</dbReference>
<name>A0A4R7VSS6_9PSEU</name>
<gene>
    <name evidence="1" type="ORF">CLV71_105399</name>
</gene>
<reference evidence="1 2" key="1">
    <citation type="submission" date="2019-03" db="EMBL/GenBank/DDBJ databases">
        <title>Genomic Encyclopedia of Archaeal and Bacterial Type Strains, Phase II (KMG-II): from individual species to whole genera.</title>
        <authorList>
            <person name="Goeker M."/>
        </authorList>
    </citation>
    <scope>NUCLEOTIDE SEQUENCE [LARGE SCALE GENOMIC DNA]</scope>
    <source>
        <strain evidence="1 2">DSM 45499</strain>
    </source>
</reference>
<dbReference type="SUPFAM" id="SSF55961">
    <property type="entry name" value="Bet v1-like"/>
    <property type="match status" value="1"/>
</dbReference>
<evidence type="ECO:0000313" key="1">
    <source>
        <dbReference type="EMBL" id="TDV52267.1"/>
    </source>
</evidence>
<dbReference type="AlphaFoldDB" id="A0A4R7VSS6"/>
<evidence type="ECO:0000313" key="2">
    <source>
        <dbReference type="Proteomes" id="UP000294927"/>
    </source>
</evidence>
<protein>
    <submittedName>
        <fullName evidence="1">Polyketide cyclase/dehydrase/lipid transport protein</fullName>
    </submittedName>
</protein>
<keyword evidence="2" id="KW-1185">Reference proteome</keyword>
<dbReference type="Proteomes" id="UP000294927">
    <property type="component" value="Unassembled WGS sequence"/>
</dbReference>
<comment type="caution">
    <text evidence="1">The sequence shown here is derived from an EMBL/GenBank/DDBJ whole genome shotgun (WGS) entry which is preliminary data.</text>
</comment>
<dbReference type="OrthoDB" id="3419705at2"/>
<organism evidence="1 2">
    <name type="scientific">Actinophytocola oryzae</name>
    <dbReference type="NCBI Taxonomy" id="502181"/>
    <lineage>
        <taxon>Bacteria</taxon>
        <taxon>Bacillati</taxon>
        <taxon>Actinomycetota</taxon>
        <taxon>Actinomycetes</taxon>
        <taxon>Pseudonocardiales</taxon>
        <taxon>Pseudonocardiaceae</taxon>
    </lineage>
</organism>
<dbReference type="CDD" id="cd08861">
    <property type="entry name" value="OtcD1_ARO-CYC_like"/>
    <property type="match status" value="1"/>
</dbReference>
<dbReference type="Gene3D" id="3.30.530.20">
    <property type="match status" value="1"/>
</dbReference>
<sequence>MTELRIWTARHTIRVTAPPKRVYEAVANVDRWPALVGTLNAVEHLGFDGACERVRFAKRVDGVDHDLTMVRELNPRRLRVRFRQVNVVPPVVSMGGIWLVLPKGTGSTVVIDHYYRVLDDCPVAAAGVEADLAEESTSMLAALRDAMEFHDLLGQTYR</sequence>
<dbReference type="RefSeq" id="WP_133903649.1">
    <property type="nucleotide sequence ID" value="NZ_SOCP01000005.1"/>
</dbReference>
<proteinExistence type="predicted"/>
<dbReference type="EMBL" id="SOCP01000005">
    <property type="protein sequence ID" value="TDV52267.1"/>
    <property type="molecule type" value="Genomic_DNA"/>
</dbReference>
<dbReference type="InterPro" id="IPR023393">
    <property type="entry name" value="START-like_dom_sf"/>
</dbReference>
<dbReference type="Pfam" id="PF10604">
    <property type="entry name" value="Polyketide_cyc2"/>
    <property type="match status" value="1"/>
</dbReference>